<dbReference type="PANTHER" id="PTHR38886">
    <property type="entry name" value="SESA DOMAIN-CONTAINING PROTEIN"/>
    <property type="match status" value="1"/>
</dbReference>
<organism evidence="2 3">
    <name type="scientific">Trichoderma simmonsii</name>
    <dbReference type="NCBI Taxonomy" id="1491479"/>
    <lineage>
        <taxon>Eukaryota</taxon>
        <taxon>Fungi</taxon>
        <taxon>Dikarya</taxon>
        <taxon>Ascomycota</taxon>
        <taxon>Pezizomycotina</taxon>
        <taxon>Sordariomycetes</taxon>
        <taxon>Hypocreomycetidae</taxon>
        <taxon>Hypocreales</taxon>
        <taxon>Hypocreaceae</taxon>
        <taxon>Trichoderma</taxon>
    </lineage>
</organism>
<accession>A0A8G0LND3</accession>
<protein>
    <recommendedName>
        <fullName evidence="1">DUF6590 domain-containing protein</fullName>
    </recommendedName>
</protein>
<keyword evidence="3" id="KW-1185">Reference proteome</keyword>
<name>A0A8G0LND3_9HYPO</name>
<evidence type="ECO:0000313" key="3">
    <source>
        <dbReference type="Proteomes" id="UP000826661"/>
    </source>
</evidence>
<dbReference type="EMBL" id="CP075869">
    <property type="protein sequence ID" value="QYT04504.1"/>
    <property type="molecule type" value="Genomic_DNA"/>
</dbReference>
<gene>
    <name evidence="2" type="ORF">H0G86_011408</name>
</gene>
<dbReference type="InterPro" id="IPR046497">
    <property type="entry name" value="DUF6590"/>
</dbReference>
<reference evidence="2 3" key="1">
    <citation type="journal article" date="2021" name="BMC Genomics">
        <title>Telomere-to-telomere genome assembly of asparaginase-producing Trichoderma simmonsii.</title>
        <authorList>
            <person name="Chung D."/>
            <person name="Kwon Y.M."/>
            <person name="Yang Y."/>
        </authorList>
    </citation>
    <scope>NUCLEOTIDE SEQUENCE [LARGE SCALE GENOMIC DNA]</scope>
    <source>
        <strain evidence="2 3">GH-Sj1</strain>
    </source>
</reference>
<dbReference type="PANTHER" id="PTHR38886:SF1">
    <property type="entry name" value="NACHT-NTPASE AND P-LOOP NTPASES N-TERMINAL DOMAIN-CONTAINING PROTEIN"/>
    <property type="match status" value="1"/>
</dbReference>
<dbReference type="Pfam" id="PF20233">
    <property type="entry name" value="DUF6590"/>
    <property type="match status" value="1"/>
</dbReference>
<evidence type="ECO:0000259" key="1">
    <source>
        <dbReference type="Pfam" id="PF20233"/>
    </source>
</evidence>
<feature type="domain" description="DUF6590" evidence="1">
    <location>
        <begin position="199"/>
        <end position="306"/>
    </location>
</feature>
<evidence type="ECO:0000313" key="2">
    <source>
        <dbReference type="EMBL" id="QYT04504.1"/>
    </source>
</evidence>
<proteinExistence type="predicted"/>
<dbReference type="Proteomes" id="UP000826661">
    <property type="component" value="Chromosome VI"/>
</dbReference>
<sequence>MTLGFSLGDFIAVAQLAYQLSKVLSESKGATEEYRTLIAELDVVHRVLLQVNDLRASNQLPQATVNALLFTVNSTRELIGLFLDSHSAYSSCLKPGGSGNPVKDMLVKSRWATQMPVKIRQLHDSLCAMLASINCLVSLACYYKTGYDARCSVEIHPRIGKPRQWKDIRTAGHVPIQPDSDFAHLGISQEYYLDSGGPVMIQRFVVVREDNKDCLCLGIHTYAKQGCGNQSDQELHGVLSSGKTPPPLAPNETKVILSPVRMKPDHPSLALSNTARIHYGRAYEISHEIPVQPLGLVHPASMEVLLTQFEANVTRLQPGENSGDEWEEEMPEDIDQQQKVEDGAPDIKAAYTRMNIVKDMRRSMKKVLGPKLPQPSKMYHVRDAGFKEDMWQ</sequence>
<dbReference type="AlphaFoldDB" id="A0A8G0LND3"/>